<gene>
    <name evidence="1" type="ORF">LC586_25800</name>
</gene>
<evidence type="ECO:0000313" key="2">
    <source>
        <dbReference type="Proteomes" id="UP001199525"/>
    </source>
</evidence>
<name>A0ABS8IEP1_9NOSO</name>
<proteinExistence type="predicted"/>
<accession>A0ABS8IEP1</accession>
<dbReference type="EMBL" id="JAIVFQ010000052">
    <property type="protein sequence ID" value="MCC5602511.1"/>
    <property type="molecule type" value="Genomic_DNA"/>
</dbReference>
<protein>
    <submittedName>
        <fullName evidence="1">Uncharacterized protein</fullName>
    </submittedName>
</protein>
<comment type="caution">
    <text evidence="1">The sequence shown here is derived from an EMBL/GenBank/DDBJ whole genome shotgun (WGS) entry which is preliminary data.</text>
</comment>
<sequence>MDRTQHQSYKPWQIGAFPKKRSDVQLLKDSDDGLEIDLIFYDPNQTITVKFAYTEVYRVIDEGRRLKQLQHLPLPMEETVYVVSNSDIVEDVSR</sequence>
<organism evidence="1 2">
    <name type="scientific">Nostoc favosum CHAB5714</name>
    <dbReference type="NCBI Taxonomy" id="2780399"/>
    <lineage>
        <taxon>Bacteria</taxon>
        <taxon>Bacillati</taxon>
        <taxon>Cyanobacteriota</taxon>
        <taxon>Cyanophyceae</taxon>
        <taxon>Nostocales</taxon>
        <taxon>Nostocaceae</taxon>
        <taxon>Nostoc</taxon>
        <taxon>Nostoc favosum</taxon>
    </lineage>
</organism>
<reference evidence="1 2" key="1">
    <citation type="journal article" date="2021" name="Microorganisms">
        <title>Genome Evolution of Filamentous Cyanobacterium Nostoc Species: From Facultative Symbiosis to Free Living.</title>
        <authorList>
            <person name="Huo D."/>
            <person name="Li H."/>
            <person name="Cai F."/>
            <person name="Guo X."/>
            <person name="Qiao Z."/>
            <person name="Wang W."/>
            <person name="Yu G."/>
            <person name="Li R."/>
        </authorList>
    </citation>
    <scope>NUCLEOTIDE SEQUENCE [LARGE SCALE GENOMIC DNA]</scope>
    <source>
        <strain evidence="1 2">CHAB 5714</strain>
    </source>
</reference>
<evidence type="ECO:0000313" key="1">
    <source>
        <dbReference type="EMBL" id="MCC5602511.1"/>
    </source>
</evidence>
<dbReference type="RefSeq" id="WP_229488069.1">
    <property type="nucleotide sequence ID" value="NZ_JAIVFQ010000052.1"/>
</dbReference>
<dbReference type="Proteomes" id="UP001199525">
    <property type="component" value="Unassembled WGS sequence"/>
</dbReference>
<keyword evidence="2" id="KW-1185">Reference proteome</keyword>